<dbReference type="SUPFAM" id="SSF49777">
    <property type="entry name" value="PEBP-like"/>
    <property type="match status" value="1"/>
</dbReference>
<dbReference type="Gene3D" id="3.90.280.10">
    <property type="entry name" value="PEBP-like"/>
    <property type="match status" value="1"/>
</dbReference>
<comment type="caution">
    <text evidence="1">The sequence shown here is derived from an EMBL/GenBank/DDBJ whole genome shotgun (WGS) entry which is preliminary data.</text>
</comment>
<sequence length="151" mass="16703">MKITSTAFNDGTPIPPKYTCDGEDTSIPLKWQDVPDNAKSLALIMVDPDAPRGTWVHWVMYNLPAEQGELAEGQPIAAVLPNGAIQGKNTSGEIGYSGPCPPDRQHRYFFKLYALDCMLEKQTGMTKAALLEAMQGHILEECQTFGVYDRR</sequence>
<dbReference type="OrthoDB" id="9797506at2"/>
<organism evidence="1 2">
    <name type="scientific">Pelolinea submarina</name>
    <dbReference type="NCBI Taxonomy" id="913107"/>
    <lineage>
        <taxon>Bacteria</taxon>
        <taxon>Bacillati</taxon>
        <taxon>Chloroflexota</taxon>
        <taxon>Anaerolineae</taxon>
        <taxon>Anaerolineales</taxon>
        <taxon>Anaerolineaceae</taxon>
        <taxon>Pelolinea</taxon>
    </lineage>
</organism>
<proteinExistence type="predicted"/>
<dbReference type="InterPro" id="IPR005247">
    <property type="entry name" value="YbhB_YbcL/LppC-like"/>
</dbReference>
<dbReference type="NCBIfam" id="TIGR00481">
    <property type="entry name" value="YbhB/YbcL family Raf kinase inhibitor-like protein"/>
    <property type="match status" value="1"/>
</dbReference>
<evidence type="ECO:0000313" key="1">
    <source>
        <dbReference type="EMBL" id="REG07288.1"/>
    </source>
</evidence>
<keyword evidence="2" id="KW-1185">Reference proteome</keyword>
<name>A0A347ZWA8_9CHLR</name>
<evidence type="ECO:0000313" key="2">
    <source>
        <dbReference type="Proteomes" id="UP000256388"/>
    </source>
</evidence>
<dbReference type="PANTHER" id="PTHR30289">
    <property type="entry name" value="UNCHARACTERIZED PROTEIN YBCL-RELATED"/>
    <property type="match status" value="1"/>
</dbReference>
<dbReference type="AlphaFoldDB" id="A0A347ZWA8"/>
<dbReference type="Pfam" id="PF01161">
    <property type="entry name" value="PBP"/>
    <property type="match status" value="1"/>
</dbReference>
<dbReference type="InterPro" id="IPR036610">
    <property type="entry name" value="PEBP-like_sf"/>
</dbReference>
<dbReference type="InterPro" id="IPR008914">
    <property type="entry name" value="PEBP"/>
</dbReference>
<dbReference type="Proteomes" id="UP000256388">
    <property type="component" value="Unassembled WGS sequence"/>
</dbReference>
<dbReference type="RefSeq" id="WP_116225758.1">
    <property type="nucleotide sequence ID" value="NZ_AP018437.1"/>
</dbReference>
<dbReference type="PANTHER" id="PTHR30289:SF1">
    <property type="entry name" value="PEBP (PHOSPHATIDYLETHANOLAMINE-BINDING PROTEIN) FAMILY PROTEIN"/>
    <property type="match status" value="1"/>
</dbReference>
<dbReference type="CDD" id="cd00865">
    <property type="entry name" value="PEBP_bact_arch"/>
    <property type="match status" value="1"/>
</dbReference>
<dbReference type="EMBL" id="QUMS01000003">
    <property type="protein sequence ID" value="REG07288.1"/>
    <property type="molecule type" value="Genomic_DNA"/>
</dbReference>
<protein>
    <submittedName>
        <fullName evidence="1">PBP family phospholipid-binding protein</fullName>
    </submittedName>
</protein>
<reference evidence="1 2" key="1">
    <citation type="submission" date="2018-08" db="EMBL/GenBank/DDBJ databases">
        <title>Genomic Encyclopedia of Type Strains, Phase IV (KMG-IV): sequencing the most valuable type-strain genomes for metagenomic binning, comparative biology and taxonomic classification.</title>
        <authorList>
            <person name="Goeker M."/>
        </authorList>
    </citation>
    <scope>NUCLEOTIDE SEQUENCE [LARGE SCALE GENOMIC DNA]</scope>
    <source>
        <strain evidence="1 2">DSM 23923</strain>
    </source>
</reference>
<gene>
    <name evidence="1" type="ORF">DFR64_2493</name>
</gene>
<accession>A0A347ZWA8</accession>